<dbReference type="InterPro" id="IPR011129">
    <property type="entry name" value="CSD"/>
</dbReference>
<dbReference type="GO" id="GO:0003676">
    <property type="term" value="F:nucleic acid binding"/>
    <property type="evidence" value="ECO:0007669"/>
    <property type="project" value="InterPro"/>
</dbReference>
<dbReference type="Gene3D" id="2.40.50.140">
    <property type="entry name" value="Nucleic acid-binding proteins"/>
    <property type="match status" value="1"/>
</dbReference>
<name>V9H947_9NEIS</name>
<feature type="domain" description="CSD" evidence="2">
    <location>
        <begin position="16"/>
        <end position="80"/>
    </location>
</feature>
<dbReference type="SMART" id="SM00357">
    <property type="entry name" value="CSP"/>
    <property type="match status" value="1"/>
</dbReference>
<organism evidence="3 4">
    <name type="scientific">Simonsiella muelleri ATCC 29453</name>
    <dbReference type="NCBI Taxonomy" id="641147"/>
    <lineage>
        <taxon>Bacteria</taxon>
        <taxon>Pseudomonadati</taxon>
        <taxon>Pseudomonadota</taxon>
        <taxon>Betaproteobacteria</taxon>
        <taxon>Neisseriales</taxon>
        <taxon>Neisseriaceae</taxon>
        <taxon>Simonsiella</taxon>
    </lineage>
</organism>
<reference evidence="3 4" key="1">
    <citation type="submission" date="2010-03" db="EMBL/GenBank/DDBJ databases">
        <authorList>
            <consortium name="The Broad Institute Genome Sequencing Platform"/>
            <person name="Ward D."/>
            <person name="Earl A."/>
            <person name="Feldgarden M."/>
            <person name="Gevers D."/>
            <person name="Young S."/>
            <person name="Zeng Q."/>
            <person name="Koehrsen M."/>
            <person name="Alvarado L."/>
            <person name="Berlin A.M."/>
            <person name="Borenstein D."/>
            <person name="Chapman S.B."/>
            <person name="Chen Z."/>
            <person name="Engels R."/>
            <person name="Freedman E."/>
            <person name="Gellesch M."/>
            <person name="Goldberg J."/>
            <person name="Griggs A."/>
            <person name="Gujja S."/>
            <person name="Heilman E.R."/>
            <person name="Heiman D.I."/>
            <person name="Hepburn T.A."/>
            <person name="Howarth C."/>
            <person name="Jen D."/>
            <person name="Larson L."/>
            <person name="Mehta T."/>
            <person name="Park D."/>
            <person name="Pearson M."/>
            <person name="Richards J."/>
            <person name="Roberts A."/>
            <person name="Saif S."/>
            <person name="Shea T.D."/>
            <person name="Shenoy N."/>
            <person name="Sisk P."/>
            <person name="Stolte C."/>
            <person name="Sykes S.N."/>
            <person name="Walk T."/>
            <person name="White J."/>
            <person name="Yandava C."/>
            <person name="Izard J."/>
            <person name="Baranova O.V."/>
            <person name="Blanton J.M."/>
            <person name="Tanner A.C."/>
            <person name="Dewhirst F."/>
            <person name="Haas B."/>
            <person name="Nusbaum C."/>
            <person name="Birren B."/>
        </authorList>
    </citation>
    <scope>NUCLEOTIDE SEQUENCE [LARGE SCALE GENOMIC DNA]</scope>
    <source>
        <strain evidence="3 4">ATCC 29453</strain>
    </source>
</reference>
<evidence type="ECO:0000313" key="4">
    <source>
        <dbReference type="Proteomes" id="UP000017813"/>
    </source>
</evidence>
<evidence type="ECO:0000259" key="2">
    <source>
        <dbReference type="PROSITE" id="PS51857"/>
    </source>
</evidence>
<gene>
    <name evidence="3" type="ORF">HMPREF9021_00695</name>
</gene>
<protein>
    <recommendedName>
        <fullName evidence="2">CSD domain-containing protein</fullName>
    </recommendedName>
</protein>
<dbReference type="Pfam" id="PF06961">
    <property type="entry name" value="DUF1294"/>
    <property type="match status" value="1"/>
</dbReference>
<dbReference type="SUPFAM" id="SSF50249">
    <property type="entry name" value="Nucleic acid-binding proteins"/>
    <property type="match status" value="1"/>
</dbReference>
<dbReference type="Proteomes" id="UP000017813">
    <property type="component" value="Unassembled WGS sequence"/>
</dbReference>
<dbReference type="STRING" id="641147.HMPREF9021_00695"/>
<feature type="transmembrane region" description="Helical" evidence="1">
    <location>
        <begin position="218"/>
        <end position="236"/>
    </location>
</feature>
<dbReference type="InterPro" id="IPR002059">
    <property type="entry name" value="CSP_DNA-bd"/>
</dbReference>
<keyword evidence="1" id="KW-1133">Transmembrane helix</keyword>
<dbReference type="OrthoDB" id="72963at2"/>
<keyword evidence="4" id="KW-1185">Reference proteome</keyword>
<comment type="caution">
    <text evidence="3">The sequence shown here is derived from an EMBL/GenBank/DDBJ whole genome shotgun (WGS) entry which is preliminary data.</text>
</comment>
<dbReference type="InterPro" id="IPR010718">
    <property type="entry name" value="DUF1294"/>
</dbReference>
<feature type="transmembrane region" description="Helical" evidence="1">
    <location>
        <begin position="190"/>
        <end position="212"/>
    </location>
</feature>
<evidence type="ECO:0000256" key="1">
    <source>
        <dbReference type="SAM" id="Phobius"/>
    </source>
</evidence>
<dbReference type="AlphaFoldDB" id="V9H947"/>
<dbReference type="GO" id="GO:0005829">
    <property type="term" value="C:cytosol"/>
    <property type="evidence" value="ECO:0007669"/>
    <property type="project" value="UniProtKB-ARBA"/>
</dbReference>
<proteinExistence type="predicted"/>
<feature type="transmembrane region" description="Helical" evidence="1">
    <location>
        <begin position="248"/>
        <end position="271"/>
    </location>
</feature>
<reference evidence="3 4" key="2">
    <citation type="submission" date="2011-10" db="EMBL/GenBank/DDBJ databases">
        <title>The Genome Sequence of Simonsiella muelleri ATCC 29453.</title>
        <authorList>
            <consortium name="The Broad Institute Genome Sequencing Platform"/>
            <consortium name="The Broad Institute Genome Sequencing Center for Infectious Disease"/>
            <person name="Earl A."/>
            <person name="Ward D."/>
            <person name="Feldgarden M."/>
            <person name="Gevers D."/>
            <person name="Izard J."/>
            <person name="Baranova O.V."/>
            <person name="Blanton J.M."/>
            <person name="Tanner A.C."/>
            <person name="Dewhirst F."/>
            <person name="Young S.K."/>
            <person name="Zeng Q."/>
            <person name="Gargeya S."/>
            <person name="Fitzgerald M."/>
            <person name="Haas B."/>
            <person name="Abouelleil A."/>
            <person name="Alvarado L."/>
            <person name="Arachchi H.M."/>
            <person name="Berlin A."/>
            <person name="Brown A."/>
            <person name="Chapman S.B."/>
            <person name="Chen Z."/>
            <person name="Dunbar C."/>
            <person name="Freedman E."/>
            <person name="Gearin G."/>
            <person name="Goldberg J."/>
            <person name="Griggs A."/>
            <person name="Gujja S."/>
            <person name="Heiman D."/>
            <person name="Howarth C."/>
            <person name="Larson L."/>
            <person name="Lui A."/>
            <person name="MacDonald P.J.P."/>
            <person name="Montmayeur A."/>
            <person name="Murphy C."/>
            <person name="Neiman D."/>
            <person name="Pearson M."/>
            <person name="Priest M."/>
            <person name="Roberts A."/>
            <person name="Saif S."/>
            <person name="Shea T."/>
            <person name="Shenoy N."/>
            <person name="Sisk P."/>
            <person name="Stolte C."/>
            <person name="Sykes S."/>
            <person name="Wortman J."/>
            <person name="Nusbaum C."/>
            <person name="Birren B."/>
        </authorList>
    </citation>
    <scope>NUCLEOTIDE SEQUENCE [LARGE SCALE GENOMIC DNA]</scope>
    <source>
        <strain evidence="3 4">ATCC 29453</strain>
    </source>
</reference>
<dbReference type="HOGENOM" id="CLU_993152_0_0_4"/>
<dbReference type="EMBL" id="ADCY02000011">
    <property type="protein sequence ID" value="EFG31425.2"/>
    <property type="molecule type" value="Genomic_DNA"/>
</dbReference>
<dbReference type="CDD" id="cd04458">
    <property type="entry name" value="CSP_CDS"/>
    <property type="match status" value="1"/>
</dbReference>
<sequence length="306" mass="35287">MNHNHQIDWQLKFSEGLIGIITQWNAQKGFGFIYVEDAKTDVFFRHHVFIANRTQPKVGDKVIVCAERDGMGWRAMSVYLPDWGNFKNAYNQYDTPTLDVQLQERLNKGVVGKIINWNEDLGLGMIQIFHPAMAIAFQIAAFSLKSRAPVVGESVYVSVRHDGFCWSATAVTPLIKNEYIVKIQEQFRPLYCPMVKPLCVAVMGGLAWWLVLIGWNKPIWWVSMILSVVMFFVYAWDKYCEIEHRPTIHTLFLHVGDALGGWVGSMVARYLFTHRVDRDFSRWFWVLVVLNMVGCAWLANIFFQAA</sequence>
<evidence type="ECO:0000313" key="3">
    <source>
        <dbReference type="EMBL" id="EFG31425.2"/>
    </source>
</evidence>
<keyword evidence="1" id="KW-0812">Transmembrane</keyword>
<dbReference type="RefSeq" id="WP_002641481.1">
    <property type="nucleotide sequence ID" value="NZ_JH815301.1"/>
</dbReference>
<feature type="transmembrane region" description="Helical" evidence="1">
    <location>
        <begin position="283"/>
        <end position="303"/>
    </location>
</feature>
<accession>V9H947</accession>
<dbReference type="InterPro" id="IPR012340">
    <property type="entry name" value="NA-bd_OB-fold"/>
</dbReference>
<keyword evidence="1" id="KW-0472">Membrane</keyword>
<dbReference type="PROSITE" id="PS51857">
    <property type="entry name" value="CSD_2"/>
    <property type="match status" value="1"/>
</dbReference>